<protein>
    <submittedName>
        <fullName evidence="4">Uncharacterized protein</fullName>
    </submittedName>
</protein>
<gene>
    <name evidence="4" type="ORF">CDL15_Pgr016652</name>
</gene>
<evidence type="ECO:0000256" key="2">
    <source>
        <dbReference type="ARBA" id="ARBA00022448"/>
    </source>
</evidence>
<organism evidence="4 5">
    <name type="scientific">Punica granatum</name>
    <name type="common">Pomegranate</name>
    <dbReference type="NCBI Taxonomy" id="22663"/>
    <lineage>
        <taxon>Eukaryota</taxon>
        <taxon>Viridiplantae</taxon>
        <taxon>Streptophyta</taxon>
        <taxon>Embryophyta</taxon>
        <taxon>Tracheophyta</taxon>
        <taxon>Spermatophyta</taxon>
        <taxon>Magnoliopsida</taxon>
        <taxon>eudicotyledons</taxon>
        <taxon>Gunneridae</taxon>
        <taxon>Pentapetalae</taxon>
        <taxon>rosids</taxon>
        <taxon>malvids</taxon>
        <taxon>Myrtales</taxon>
        <taxon>Lythraceae</taxon>
        <taxon>Punica</taxon>
    </lineage>
</organism>
<accession>A0A218XTX7</accession>
<comment type="similarity">
    <text evidence="1">Belongs to the importin alpha family.</text>
</comment>
<comment type="caution">
    <text evidence="4">The sequence shown here is derived from an EMBL/GenBank/DDBJ whole genome shotgun (WGS) entry which is preliminary data.</text>
</comment>
<dbReference type="InterPro" id="IPR016024">
    <property type="entry name" value="ARM-type_fold"/>
</dbReference>
<name>A0A218XTX7_PUNGR</name>
<dbReference type="Pfam" id="PF16186">
    <property type="entry name" value="Arm_3"/>
    <property type="match status" value="1"/>
</dbReference>
<sequence>MGSTGDVNIYAQMIDDAGGLEKIENLQSHDSNEIYEKAVKILLDLLWLEKEDETLRILFKGHRYR</sequence>
<evidence type="ECO:0000256" key="3">
    <source>
        <dbReference type="ARBA" id="ARBA00022927"/>
    </source>
</evidence>
<dbReference type="PANTHER" id="PTHR23316">
    <property type="entry name" value="IMPORTIN ALPHA"/>
    <property type="match status" value="1"/>
</dbReference>
<keyword evidence="3" id="KW-0653">Protein transport</keyword>
<keyword evidence="2" id="KW-0813">Transport</keyword>
<evidence type="ECO:0000313" key="4">
    <source>
        <dbReference type="EMBL" id="OWM88079.1"/>
    </source>
</evidence>
<dbReference type="InterPro" id="IPR011989">
    <property type="entry name" value="ARM-like"/>
</dbReference>
<dbReference type="AlphaFoldDB" id="A0A218XTX7"/>
<dbReference type="SUPFAM" id="SSF48371">
    <property type="entry name" value="ARM repeat"/>
    <property type="match status" value="1"/>
</dbReference>
<dbReference type="Gene3D" id="1.25.10.10">
    <property type="entry name" value="Leucine-rich Repeat Variant"/>
    <property type="match status" value="1"/>
</dbReference>
<dbReference type="GO" id="GO:0015031">
    <property type="term" value="P:protein transport"/>
    <property type="evidence" value="ECO:0007669"/>
    <property type="project" value="UniProtKB-KW"/>
</dbReference>
<dbReference type="EMBL" id="MTKT01000799">
    <property type="protein sequence ID" value="OWM88079.1"/>
    <property type="molecule type" value="Genomic_DNA"/>
</dbReference>
<evidence type="ECO:0000256" key="1">
    <source>
        <dbReference type="ARBA" id="ARBA00010394"/>
    </source>
</evidence>
<proteinExistence type="inferred from homology"/>
<dbReference type="InterPro" id="IPR032413">
    <property type="entry name" value="Arm_3"/>
</dbReference>
<reference evidence="5" key="1">
    <citation type="journal article" date="2017" name="Plant J.">
        <title>The pomegranate (Punica granatum L.) genome and the genomics of punicalagin biosynthesis.</title>
        <authorList>
            <person name="Qin G."/>
            <person name="Xu C."/>
            <person name="Ming R."/>
            <person name="Tang H."/>
            <person name="Guyot R."/>
            <person name="Kramer E.M."/>
            <person name="Hu Y."/>
            <person name="Yi X."/>
            <person name="Qi Y."/>
            <person name="Xu X."/>
            <person name="Gao Z."/>
            <person name="Pan H."/>
            <person name="Jian J."/>
            <person name="Tian Y."/>
            <person name="Yue Z."/>
            <person name="Xu Y."/>
        </authorList>
    </citation>
    <scope>NUCLEOTIDE SEQUENCE [LARGE SCALE GENOMIC DNA]</scope>
    <source>
        <strain evidence="5">cv. Dabenzi</strain>
    </source>
</reference>
<dbReference type="Proteomes" id="UP000197138">
    <property type="component" value="Unassembled WGS sequence"/>
</dbReference>
<evidence type="ECO:0000313" key="5">
    <source>
        <dbReference type="Proteomes" id="UP000197138"/>
    </source>
</evidence>